<accession>A0A7E6DXM4</accession>
<name>A0A7E6DXM4_9CHIR</name>
<evidence type="ECO:0000313" key="1">
    <source>
        <dbReference type="Proteomes" id="UP000504628"/>
    </source>
</evidence>
<dbReference type="RefSeq" id="XP_035883931.1">
    <property type="nucleotide sequence ID" value="XM_036028038.1"/>
</dbReference>
<reference evidence="2" key="1">
    <citation type="submission" date="2025-08" db="UniProtKB">
        <authorList>
            <consortium name="RefSeq"/>
        </authorList>
    </citation>
    <scope>IDENTIFICATION</scope>
    <source>
        <tissue evidence="2">Muscle</tissue>
    </source>
</reference>
<gene>
    <name evidence="2" type="primary">LOC118501101</name>
</gene>
<protein>
    <submittedName>
        <fullName evidence="2">Uncharacterized protein LOC118501101 isoform X2</fullName>
    </submittedName>
</protein>
<keyword evidence="1" id="KW-1185">Reference proteome</keyword>
<dbReference type="AlphaFoldDB" id="A0A7E6DXM4"/>
<organism evidence="1 2">
    <name type="scientific">Phyllostomus discolor</name>
    <name type="common">pale spear-nosed bat</name>
    <dbReference type="NCBI Taxonomy" id="89673"/>
    <lineage>
        <taxon>Eukaryota</taxon>
        <taxon>Metazoa</taxon>
        <taxon>Chordata</taxon>
        <taxon>Craniata</taxon>
        <taxon>Vertebrata</taxon>
        <taxon>Euteleostomi</taxon>
        <taxon>Mammalia</taxon>
        <taxon>Eutheria</taxon>
        <taxon>Laurasiatheria</taxon>
        <taxon>Chiroptera</taxon>
        <taxon>Yangochiroptera</taxon>
        <taxon>Phyllostomidae</taxon>
        <taxon>Phyllostominae</taxon>
        <taxon>Phyllostomus</taxon>
    </lineage>
</organism>
<dbReference type="Proteomes" id="UP000504628">
    <property type="component" value="Chromosome 6"/>
</dbReference>
<proteinExistence type="predicted"/>
<dbReference type="GeneID" id="118501101"/>
<evidence type="ECO:0000313" key="2">
    <source>
        <dbReference type="RefSeq" id="XP_035883931.1"/>
    </source>
</evidence>
<sequence>MSRTPPGWCKLIQLQIQSSILPCIQDHFFPHEKSYRHTNFSSNQCRFHCKEIAEWLRWRWLWLRWNQKRGPGVSQWPAGGGGAHLISAEVGEGELEARKRSAEARWWGMWVNEEAGSRDGR</sequence>